<dbReference type="Proteomes" id="UP000579153">
    <property type="component" value="Unassembled WGS sequence"/>
</dbReference>
<dbReference type="GO" id="GO:0031267">
    <property type="term" value="F:small GTPase binding"/>
    <property type="evidence" value="ECO:0007669"/>
    <property type="project" value="TreeGrafter"/>
</dbReference>
<sequence>MASRDLIIALKSKWDDSGFQHGNTSTKAFASELGRLERQARQQREALAQSGAQAGRFSEQLDDIGRTSIRTRRLLENATRRLPAIEITADTGDAEREVAALSTRLRALSDMRIGIDVDAREAANEAEAIRRQLTELAAMNPEVFVGANVERAIRDLDRVEREARDLDRRVNVKVDVDGASAASAAIGLIGSALATVRSSAPLTGAAVAAGIGALPGIAAVAANAVTVGLGGALAALGLAAAHGSDAAQDAIGHLKEAAKREAALMGQPFESVWTKIVQVAERELIKLSPVVRRNLAELAPEFEGFVDDAGASLEELTPTLDGVERAFSAVLSKLGPQMPEILRHFAAAINAITQAVEEDPQLLADFVTNLAKVTEWAANATASLAKFVRWSQENAAAIKGLIAVTNPAAGALGLFVGQADEAGRTSLNMGLATREAADDLKVIGTSADEASQEMRAAWASAYAEFSKLGDLLSSARSRASGQESLAAAQARAAEVQKQGAERIARAERELADTQEQAAERVKAAKQRVADAHRQAAEAVEAAQERVRDAEAAVTAAEEEGARRVEDAQRRVDDAREQMARVAEESGRRIEDAAQRLADAQADAAARQVDAERRVADAHRRTQEAVEDLTAARERAQERIEDLIAAESGAALDEEGAQLAIDRARQRLDEINADPNATELDRREADLAYRQALQRLEEVRRRNAELRDDLADAQRRGIDGSTEVVDAIGRIEDARRAEAEAADAAARQREESARTVADAEQALASAYAEAARQREDAARGLADAEAELDQTRVESAKAVQEAQKEVARAQQDAAQVAKDSARTVAEAQAEAAKAVRDASREIADAERAVRDTRQEAARDTRSANDSVLESWAKLRGDAKLTSAELLTELERQVRDQEQWRANLVHLAGRVPPEMLDELAKLGPGAAGVVATAAQMSDAELAKLIGLYGRSGKSAGDEFAKNLNEAEDVLRLIGYRHGEAVADQVRRAMDNGRLSVFEAARRIGLEIDRGIMGDRVVTIRTEAQEFAARISQQANGGILTGFADGGIARFAAGGEHHVAQIASANTIRVWAEPETQGEAYIPLATSKRQRSEEILGEVAERFGGRYYRTMPVSRSPVSANLGSMLRPMNNYSITVQVPPNADMANIGATTVRAIQEFERRSGTGWRAK</sequence>
<dbReference type="PANTHER" id="PTHR18921">
    <property type="entry name" value="MYOSIN HEAVY CHAIN - RELATED"/>
    <property type="match status" value="1"/>
</dbReference>
<evidence type="ECO:0000256" key="1">
    <source>
        <dbReference type="ARBA" id="ARBA00004555"/>
    </source>
</evidence>
<keyword evidence="3 4" id="KW-0175">Coiled coil</keyword>
<dbReference type="GO" id="GO:0005737">
    <property type="term" value="C:cytoplasm"/>
    <property type="evidence" value="ECO:0007669"/>
    <property type="project" value="GOC"/>
</dbReference>
<dbReference type="EMBL" id="JACHMB010000001">
    <property type="protein sequence ID" value="MBB5776235.1"/>
    <property type="molecule type" value="Genomic_DNA"/>
</dbReference>
<evidence type="ECO:0000313" key="5">
    <source>
        <dbReference type="EMBL" id="MBB5776235.1"/>
    </source>
</evidence>
<accession>A0A7W9G2X5</accession>
<evidence type="ECO:0000313" key="6">
    <source>
        <dbReference type="Proteomes" id="UP000579153"/>
    </source>
</evidence>
<protein>
    <submittedName>
        <fullName evidence="5">Uncharacterized protein</fullName>
    </submittedName>
</protein>
<comment type="caution">
    <text evidence="5">The sequence shown here is derived from an EMBL/GenBank/DDBJ whole genome shotgun (WGS) entry which is preliminary data.</text>
</comment>
<dbReference type="PANTHER" id="PTHR18921:SF2">
    <property type="entry name" value="THYROID RECEPTOR-INTERACTING PROTEIN 11"/>
    <property type="match status" value="1"/>
</dbReference>
<evidence type="ECO:0000256" key="2">
    <source>
        <dbReference type="ARBA" id="ARBA00023034"/>
    </source>
</evidence>
<reference evidence="5 6" key="1">
    <citation type="submission" date="2020-08" db="EMBL/GenBank/DDBJ databases">
        <title>Sequencing the genomes of 1000 actinobacteria strains.</title>
        <authorList>
            <person name="Klenk H.-P."/>
        </authorList>
    </citation>
    <scope>NUCLEOTIDE SEQUENCE [LARGE SCALE GENOMIC DNA]</scope>
    <source>
        <strain evidence="5 6">DSM 45507</strain>
    </source>
</reference>
<keyword evidence="6" id="KW-1185">Reference proteome</keyword>
<dbReference type="GO" id="GO:0006888">
    <property type="term" value="P:endoplasmic reticulum to Golgi vesicle-mediated transport"/>
    <property type="evidence" value="ECO:0007669"/>
    <property type="project" value="TreeGrafter"/>
</dbReference>
<dbReference type="AlphaFoldDB" id="A0A7W9G2X5"/>
<gene>
    <name evidence="5" type="ORF">HD596_002991</name>
</gene>
<dbReference type="RefSeq" id="WP_185069788.1">
    <property type="nucleotide sequence ID" value="NZ_JACHMB010000001.1"/>
</dbReference>
<keyword evidence="2" id="KW-0333">Golgi apparatus</keyword>
<proteinExistence type="predicted"/>
<feature type="coiled-coil region" evidence="4">
    <location>
        <begin position="119"/>
        <end position="169"/>
    </location>
</feature>
<evidence type="ECO:0000256" key="4">
    <source>
        <dbReference type="SAM" id="Coils"/>
    </source>
</evidence>
<comment type="subcellular location">
    <subcellularLocation>
        <location evidence="1">Golgi apparatus</location>
    </subcellularLocation>
</comment>
<dbReference type="GO" id="GO:0007030">
    <property type="term" value="P:Golgi organization"/>
    <property type="evidence" value="ECO:0007669"/>
    <property type="project" value="TreeGrafter"/>
</dbReference>
<feature type="coiled-coil region" evidence="4">
    <location>
        <begin position="496"/>
        <end position="854"/>
    </location>
</feature>
<evidence type="ECO:0000256" key="3">
    <source>
        <dbReference type="ARBA" id="ARBA00023054"/>
    </source>
</evidence>
<organism evidence="5 6">
    <name type="scientific">Nonomuraea jabiensis</name>
    <dbReference type="NCBI Taxonomy" id="882448"/>
    <lineage>
        <taxon>Bacteria</taxon>
        <taxon>Bacillati</taxon>
        <taxon>Actinomycetota</taxon>
        <taxon>Actinomycetes</taxon>
        <taxon>Streptosporangiales</taxon>
        <taxon>Streptosporangiaceae</taxon>
        <taxon>Nonomuraea</taxon>
    </lineage>
</organism>
<name>A0A7W9G2X5_9ACTN</name>